<name>A0A5C5ZR72_9BACT</name>
<keyword evidence="1 10" id="KW-0808">Transferase</keyword>
<gene>
    <name evidence="10" type="primary">etk</name>
    <name evidence="10" type="ORF">Mal64_01050</name>
</gene>
<dbReference type="GO" id="GO:0004713">
    <property type="term" value="F:protein tyrosine kinase activity"/>
    <property type="evidence" value="ECO:0007669"/>
    <property type="project" value="UniProtKB-KW"/>
</dbReference>
<keyword evidence="11" id="KW-1185">Reference proteome</keyword>
<evidence type="ECO:0000256" key="5">
    <source>
        <dbReference type="ARBA" id="ARBA00023137"/>
    </source>
</evidence>
<evidence type="ECO:0000313" key="10">
    <source>
        <dbReference type="EMBL" id="TWT89726.1"/>
    </source>
</evidence>
<dbReference type="GO" id="GO:0005524">
    <property type="term" value="F:ATP binding"/>
    <property type="evidence" value="ECO:0007669"/>
    <property type="project" value="UniProtKB-KW"/>
</dbReference>
<feature type="domain" description="AAA" evidence="9">
    <location>
        <begin position="561"/>
        <end position="693"/>
    </location>
</feature>
<keyword evidence="8" id="KW-1133">Transmembrane helix</keyword>
<evidence type="ECO:0000256" key="2">
    <source>
        <dbReference type="ARBA" id="ARBA00022741"/>
    </source>
</evidence>
<dbReference type="NCBIfam" id="TIGR01007">
    <property type="entry name" value="eps_fam"/>
    <property type="match status" value="1"/>
</dbReference>
<keyword evidence="2" id="KW-0547">Nucleotide-binding</keyword>
<proteinExistence type="predicted"/>
<organism evidence="10 11">
    <name type="scientific">Pseudobythopirellula maris</name>
    <dbReference type="NCBI Taxonomy" id="2527991"/>
    <lineage>
        <taxon>Bacteria</taxon>
        <taxon>Pseudomonadati</taxon>
        <taxon>Planctomycetota</taxon>
        <taxon>Planctomycetia</taxon>
        <taxon>Pirellulales</taxon>
        <taxon>Lacipirellulaceae</taxon>
        <taxon>Pseudobythopirellula</taxon>
    </lineage>
</organism>
<accession>A0A5C5ZR72</accession>
<dbReference type="AlphaFoldDB" id="A0A5C5ZR72"/>
<feature type="region of interest" description="Disordered" evidence="7">
    <location>
        <begin position="1"/>
        <end position="38"/>
    </location>
</feature>
<feature type="coiled-coil region" evidence="6">
    <location>
        <begin position="306"/>
        <end position="356"/>
    </location>
</feature>
<dbReference type="EMBL" id="SJPQ01000001">
    <property type="protein sequence ID" value="TWT89726.1"/>
    <property type="molecule type" value="Genomic_DNA"/>
</dbReference>
<evidence type="ECO:0000259" key="9">
    <source>
        <dbReference type="Pfam" id="PF13614"/>
    </source>
</evidence>
<dbReference type="RefSeq" id="WP_146395627.1">
    <property type="nucleotide sequence ID" value="NZ_SJPQ01000001.1"/>
</dbReference>
<dbReference type="SUPFAM" id="SSF52540">
    <property type="entry name" value="P-loop containing nucleoside triphosphate hydrolases"/>
    <property type="match status" value="1"/>
</dbReference>
<dbReference type="Proteomes" id="UP000315440">
    <property type="component" value="Unassembled WGS sequence"/>
</dbReference>
<dbReference type="InterPro" id="IPR025669">
    <property type="entry name" value="AAA_dom"/>
</dbReference>
<evidence type="ECO:0000256" key="4">
    <source>
        <dbReference type="ARBA" id="ARBA00022840"/>
    </source>
</evidence>
<keyword evidence="3 10" id="KW-0418">Kinase</keyword>
<sequence length="765" mass="84898">MNEDQKSKQSQLTHRTAGSEGARGGSAHARHALKPSRAEAAQPQIGPMFFWWVFTMSWRTVVPIGLLLAIPVAAVIYLTYTPMYEATGLIRIEDSPQYVAFRSGSVDAGGRKFIQTQIELMRNPVVLRETLADEDVGSAEHLKEESNRVKAIQKRLKVKQVGGSELYEVAYTSPSAKESADVVRAVLQQYFARQSDEEYQRAQRVIDLLERERARRQFEVERLRKHVIDLAKDLTGMDPFGHRTMTNADRAFSPLSGYHRQLAEIEVKKEVLRAELESIQEAEVVNTDFRERSGAIDLEVDMNGEVQQRERQISQLRSGLRELRKTVKHPQSNRDYMALSERVRQEEQSLSEFKDKLRQSLLLSARMSRQKSGKTLADTKREELEMLSALEASVREKYEAELAKVQEGGGKNVELEFAKSELAREAKVFEMIASRKLALQTESKAPARVEVMDEVMSSNVPEEAIPWKQLFVACAMSMVVPYGVVVLREMALRRVTDSDQIYQDTNLRILGEISSFPKRKVAANPQMLPRRLRREMYVFAESINALRTSLVFAAEPDQPLVIALTSAVSGEGKTSISVALAMSFANASGKPTLLIDGDTRKPGVPDLIDLRHGQGLTEVLAGQCTLDEALQPARGVANLQVLPAGKSRSDHQLLLQPQRLSQLIESARDRFDTILIDTPPVLGASEALSLCRSADMTTLCALRGVSRSRQVKMAAEKLDSAGANLAGAALSGVAPMGYGSVYAYGYGFPEQEERPEGLVGVPGGV</sequence>
<keyword evidence="8" id="KW-0472">Membrane</keyword>
<dbReference type="InterPro" id="IPR050445">
    <property type="entry name" value="Bact_polysacc_biosynth/exp"/>
</dbReference>
<dbReference type="InterPro" id="IPR005702">
    <property type="entry name" value="Wzc-like_C"/>
</dbReference>
<feature type="coiled-coil region" evidence="6">
    <location>
        <begin position="255"/>
        <end position="282"/>
    </location>
</feature>
<evidence type="ECO:0000256" key="8">
    <source>
        <dbReference type="SAM" id="Phobius"/>
    </source>
</evidence>
<dbReference type="InterPro" id="IPR027417">
    <property type="entry name" value="P-loop_NTPase"/>
</dbReference>
<evidence type="ECO:0000256" key="7">
    <source>
        <dbReference type="SAM" id="MobiDB-lite"/>
    </source>
</evidence>
<keyword evidence="5" id="KW-0829">Tyrosine-protein kinase</keyword>
<reference evidence="10 11" key="1">
    <citation type="submission" date="2019-02" db="EMBL/GenBank/DDBJ databases">
        <title>Deep-cultivation of Planctomycetes and their phenomic and genomic characterization uncovers novel biology.</title>
        <authorList>
            <person name="Wiegand S."/>
            <person name="Jogler M."/>
            <person name="Boedeker C."/>
            <person name="Pinto D."/>
            <person name="Vollmers J."/>
            <person name="Rivas-Marin E."/>
            <person name="Kohn T."/>
            <person name="Peeters S.H."/>
            <person name="Heuer A."/>
            <person name="Rast P."/>
            <person name="Oberbeckmann S."/>
            <person name="Bunk B."/>
            <person name="Jeske O."/>
            <person name="Meyerdierks A."/>
            <person name="Storesund J.E."/>
            <person name="Kallscheuer N."/>
            <person name="Luecker S."/>
            <person name="Lage O.M."/>
            <person name="Pohl T."/>
            <person name="Merkel B.J."/>
            <person name="Hornburger P."/>
            <person name="Mueller R.-W."/>
            <person name="Bruemmer F."/>
            <person name="Labrenz M."/>
            <person name="Spormann A.M."/>
            <person name="Op Den Camp H."/>
            <person name="Overmann J."/>
            <person name="Amann R."/>
            <person name="Jetten M.S.M."/>
            <person name="Mascher T."/>
            <person name="Medema M.H."/>
            <person name="Devos D.P."/>
            <person name="Kaster A.-K."/>
            <person name="Ovreas L."/>
            <person name="Rohde M."/>
            <person name="Galperin M.Y."/>
            <person name="Jogler C."/>
        </authorList>
    </citation>
    <scope>NUCLEOTIDE SEQUENCE [LARGE SCALE GENOMIC DNA]</scope>
    <source>
        <strain evidence="10 11">Mal64</strain>
    </source>
</reference>
<dbReference type="PANTHER" id="PTHR32309:SF31">
    <property type="entry name" value="CAPSULAR EXOPOLYSACCHARIDE FAMILY"/>
    <property type="match status" value="1"/>
</dbReference>
<evidence type="ECO:0000256" key="3">
    <source>
        <dbReference type="ARBA" id="ARBA00022777"/>
    </source>
</evidence>
<dbReference type="EC" id="2.7.10.-" evidence="10"/>
<dbReference type="OrthoDB" id="236626at2"/>
<evidence type="ECO:0000256" key="6">
    <source>
        <dbReference type="SAM" id="Coils"/>
    </source>
</evidence>
<dbReference type="Pfam" id="PF13614">
    <property type="entry name" value="AAA_31"/>
    <property type="match status" value="1"/>
</dbReference>
<dbReference type="PANTHER" id="PTHR32309">
    <property type="entry name" value="TYROSINE-PROTEIN KINASE"/>
    <property type="match status" value="1"/>
</dbReference>
<keyword evidence="6" id="KW-0175">Coiled coil</keyword>
<evidence type="ECO:0000256" key="1">
    <source>
        <dbReference type="ARBA" id="ARBA00022679"/>
    </source>
</evidence>
<dbReference type="CDD" id="cd05387">
    <property type="entry name" value="BY-kinase"/>
    <property type="match status" value="1"/>
</dbReference>
<keyword evidence="8" id="KW-0812">Transmembrane</keyword>
<evidence type="ECO:0000313" key="11">
    <source>
        <dbReference type="Proteomes" id="UP000315440"/>
    </source>
</evidence>
<protein>
    <submittedName>
        <fullName evidence="10">Tyrosine-protein kinase etk</fullName>
        <ecNumber evidence="10">2.7.10.-</ecNumber>
    </submittedName>
</protein>
<feature type="transmembrane region" description="Helical" evidence="8">
    <location>
        <begin position="61"/>
        <end position="80"/>
    </location>
</feature>
<comment type="caution">
    <text evidence="10">The sequence shown here is derived from an EMBL/GenBank/DDBJ whole genome shotgun (WGS) entry which is preliminary data.</text>
</comment>
<keyword evidence="4" id="KW-0067">ATP-binding</keyword>
<dbReference type="Gene3D" id="3.40.50.300">
    <property type="entry name" value="P-loop containing nucleotide triphosphate hydrolases"/>
    <property type="match status" value="1"/>
</dbReference>